<proteinExistence type="predicted"/>
<protein>
    <submittedName>
        <fullName evidence="1">Uncharacterized protein</fullName>
    </submittedName>
</protein>
<sequence length="17" mass="1828">MGYITATTGAEGVKDKW</sequence>
<name>A0A820L797_9BILA</name>
<comment type="caution">
    <text evidence="1">The sequence shown here is derived from an EMBL/GenBank/DDBJ whole genome shotgun (WGS) entry which is preliminary data.</text>
</comment>
<accession>A0A820L797</accession>
<dbReference type="Proteomes" id="UP000663868">
    <property type="component" value="Unassembled WGS sequence"/>
</dbReference>
<reference evidence="1" key="1">
    <citation type="submission" date="2021-02" db="EMBL/GenBank/DDBJ databases">
        <authorList>
            <person name="Nowell W R."/>
        </authorList>
    </citation>
    <scope>NUCLEOTIDE SEQUENCE</scope>
</reference>
<evidence type="ECO:0000313" key="2">
    <source>
        <dbReference type="Proteomes" id="UP000663868"/>
    </source>
</evidence>
<evidence type="ECO:0000313" key="1">
    <source>
        <dbReference type="EMBL" id="CAF4352014.1"/>
    </source>
</evidence>
<dbReference type="EMBL" id="CAJOBB010018770">
    <property type="protein sequence ID" value="CAF4352014.1"/>
    <property type="molecule type" value="Genomic_DNA"/>
</dbReference>
<feature type="non-terminal residue" evidence="1">
    <location>
        <position position="1"/>
    </location>
</feature>
<dbReference type="AlphaFoldDB" id="A0A820L797"/>
<organism evidence="1 2">
    <name type="scientific">Adineta steineri</name>
    <dbReference type="NCBI Taxonomy" id="433720"/>
    <lineage>
        <taxon>Eukaryota</taxon>
        <taxon>Metazoa</taxon>
        <taxon>Spiralia</taxon>
        <taxon>Gnathifera</taxon>
        <taxon>Rotifera</taxon>
        <taxon>Eurotatoria</taxon>
        <taxon>Bdelloidea</taxon>
        <taxon>Adinetida</taxon>
        <taxon>Adinetidae</taxon>
        <taxon>Adineta</taxon>
    </lineage>
</organism>
<gene>
    <name evidence="1" type="ORF">KXQ929_LOCUS48318</name>
</gene>